<dbReference type="PANTHER" id="PTHR10663:SF388">
    <property type="entry name" value="GOLGI-SPECIFIC BREFELDIN A-RESISTANCE GUANINE NUCLEOTIDE EXCHANGE FACTOR 1"/>
    <property type="match status" value="1"/>
</dbReference>
<dbReference type="Gene3D" id="1.10.1000.11">
    <property type="entry name" value="Arf Nucleotide-binding Site Opener,domain 2"/>
    <property type="match status" value="1"/>
</dbReference>
<dbReference type="InterPro" id="IPR032691">
    <property type="entry name" value="Mon2/Sec7/BIG1-like_HUS"/>
</dbReference>
<feature type="domain" description="SEC7" evidence="6">
    <location>
        <begin position="407"/>
        <end position="596"/>
    </location>
</feature>
<keyword evidence="8" id="KW-1185">Reference proteome</keyword>
<accession>A0A8T0TUD6</accession>
<dbReference type="SUPFAM" id="SSF48371">
    <property type="entry name" value="ARM repeat"/>
    <property type="match status" value="1"/>
</dbReference>
<dbReference type="InterPro" id="IPR023394">
    <property type="entry name" value="Sec7_C_sf"/>
</dbReference>
<dbReference type="GO" id="GO:0032012">
    <property type="term" value="P:regulation of ARF protein signal transduction"/>
    <property type="evidence" value="ECO:0007669"/>
    <property type="project" value="InterPro"/>
</dbReference>
<evidence type="ECO:0000256" key="2">
    <source>
        <dbReference type="ARBA" id="ARBA00004514"/>
    </source>
</evidence>
<sequence length="996" mass="111253">MLSLDLVGPAAPNVAGAMGAVVDAVTGCRFEVTDPASEEAVLARVLQVLLACVCGRAAPALSNRHVCAIVSTCFRVVQQAGTKGELLQRVSRQTMQEVIRCVFARLPDLDATVVADEQIASWKGHVLGAGELDNGRNDYVCLNSSGDEVGRGSSVAQDKTMMELFGVPCMVEILQFLCSLLNIAEDIEVKPRMNPIDFDEDVPLFALGLINSAIELSASSIHRHPKLLAFVQDELFHNLMHFGLSMSPLILSIVCSIVFTLFYHLHHELKLQIEAFFSCVILRLAQSRYGASYQQQEVALEALVDFCRQKEFMAEMYVNMDCDLQCSNIFEELANLLSKSAFPVNSPLSALNVLASDGLVAVIQAMAERTNSEPRHHDQTVPEISEYFPFWQLKCESNKDPDQWVKFVNQQKGIKRKLMVGVEIFNRDKKKGFEFLQGAHLLPEKLDPHNVALFFRYTPGLDKNLLGDYLGNHDEFSIQVLHEFSRTFDFKDMNLDAALRLFLETFRLPGESQKIQRILEAFSERYYEQSPQIFVNIDAALVLSYSVILLNTDQHNVRVKKKMTEEDFIRNNRRINGGNDLPREFLSEIYYSICRNEIKTIPEQGAGCSEMSFSCWVHLMWKSKRTSAYIVCNSCPFLDHDLFSIMAGSTIAAISVVFDNVEHEEVLTGCMDGFLSVAKLAAFYHLDDVLNDLVVALCKFTTLLNSTNTDDPVTAFGEDTKARMATEAVFTMATTYGDHIRSGWASIVECILKLQKIGILPARLTGNTSDDQDSSDLLTSKFASSSAAAPPVFPVSAPKKSYGLMGRFSQLLYYDPEEPRSQPTEEQLVAQRNASETARKCQIGAIFTESKFLQADSLSNLAKALIQAAGRPQKITSSLDDEGTAVFCLELLITITLKNRDRIVLLWQGVYEHIAHIVQSTVMPCNLVEKAVFGLLHICQRLLPYKENLVDDLLRSLQLILKLDARVADAYCENITLEVTRLVKANAIHIKSQMGW</sequence>
<dbReference type="SUPFAM" id="SSF48425">
    <property type="entry name" value="Sec7 domain"/>
    <property type="match status" value="1"/>
</dbReference>
<organism evidence="7 8">
    <name type="scientific">Panicum virgatum</name>
    <name type="common">Blackwell switchgrass</name>
    <dbReference type="NCBI Taxonomy" id="38727"/>
    <lineage>
        <taxon>Eukaryota</taxon>
        <taxon>Viridiplantae</taxon>
        <taxon>Streptophyta</taxon>
        <taxon>Embryophyta</taxon>
        <taxon>Tracheophyta</taxon>
        <taxon>Spermatophyta</taxon>
        <taxon>Magnoliopsida</taxon>
        <taxon>Liliopsida</taxon>
        <taxon>Poales</taxon>
        <taxon>Poaceae</taxon>
        <taxon>PACMAD clade</taxon>
        <taxon>Panicoideae</taxon>
        <taxon>Panicodae</taxon>
        <taxon>Paniceae</taxon>
        <taxon>Panicinae</taxon>
        <taxon>Panicum</taxon>
        <taxon>Panicum sect. Hiantes</taxon>
    </lineage>
</organism>
<dbReference type="InterPro" id="IPR035999">
    <property type="entry name" value="Sec7_dom_sf"/>
</dbReference>
<dbReference type="GO" id="GO:0016192">
    <property type="term" value="P:vesicle-mediated transport"/>
    <property type="evidence" value="ECO:0007669"/>
    <property type="project" value="UniProtKB-ARBA"/>
</dbReference>
<evidence type="ECO:0000256" key="3">
    <source>
        <dbReference type="ARBA" id="ARBA00022490"/>
    </source>
</evidence>
<gene>
    <name evidence="7" type="ORF">PVAP13_4KG279300</name>
</gene>
<dbReference type="InterPro" id="IPR016024">
    <property type="entry name" value="ARM-type_fold"/>
</dbReference>
<dbReference type="GO" id="GO:0012505">
    <property type="term" value="C:endomembrane system"/>
    <property type="evidence" value="ECO:0007669"/>
    <property type="project" value="UniProtKB-ARBA"/>
</dbReference>
<dbReference type="GO" id="GO:0005829">
    <property type="term" value="C:cytosol"/>
    <property type="evidence" value="ECO:0007669"/>
    <property type="project" value="UniProtKB-SubCell"/>
</dbReference>
<dbReference type="GO" id="GO:0016020">
    <property type="term" value="C:membrane"/>
    <property type="evidence" value="ECO:0007669"/>
    <property type="project" value="UniProtKB-SubCell"/>
</dbReference>
<evidence type="ECO:0000313" key="8">
    <source>
        <dbReference type="Proteomes" id="UP000823388"/>
    </source>
</evidence>
<dbReference type="PROSITE" id="PS50190">
    <property type="entry name" value="SEC7"/>
    <property type="match status" value="1"/>
</dbReference>
<dbReference type="GO" id="GO:0005085">
    <property type="term" value="F:guanyl-nucleotide exchange factor activity"/>
    <property type="evidence" value="ECO:0007669"/>
    <property type="project" value="UniProtKB-KW"/>
</dbReference>
<dbReference type="Gene3D" id="1.10.220.20">
    <property type="match status" value="1"/>
</dbReference>
<dbReference type="AlphaFoldDB" id="A0A8T0TUD6"/>
<dbReference type="EMBL" id="CM029043">
    <property type="protein sequence ID" value="KAG2612354.1"/>
    <property type="molecule type" value="Genomic_DNA"/>
</dbReference>
<proteinExistence type="predicted"/>
<keyword evidence="5" id="KW-0472">Membrane</keyword>
<protein>
    <recommendedName>
        <fullName evidence="6">SEC7 domain-containing protein</fullName>
    </recommendedName>
</protein>
<evidence type="ECO:0000256" key="4">
    <source>
        <dbReference type="ARBA" id="ARBA00022658"/>
    </source>
</evidence>
<name>A0A8T0TUD6_PANVG</name>
<evidence type="ECO:0000313" key="7">
    <source>
        <dbReference type="EMBL" id="KAG2612354.1"/>
    </source>
</evidence>
<comment type="caution">
    <text evidence="7">The sequence shown here is derived from an EMBL/GenBank/DDBJ whole genome shotgun (WGS) entry which is preliminary data.</text>
</comment>
<dbReference type="Pfam" id="PF12783">
    <property type="entry name" value="Sec7-like_HUS"/>
    <property type="match status" value="1"/>
</dbReference>
<dbReference type="InterPro" id="IPR000904">
    <property type="entry name" value="Sec7_dom"/>
</dbReference>
<dbReference type="CDD" id="cd00171">
    <property type="entry name" value="Sec7"/>
    <property type="match status" value="1"/>
</dbReference>
<evidence type="ECO:0000259" key="6">
    <source>
        <dbReference type="PROSITE" id="PS50190"/>
    </source>
</evidence>
<dbReference type="SMART" id="SM00222">
    <property type="entry name" value="Sec7"/>
    <property type="match status" value="1"/>
</dbReference>
<dbReference type="Pfam" id="PF01369">
    <property type="entry name" value="Sec7"/>
    <property type="match status" value="1"/>
</dbReference>
<evidence type="ECO:0000256" key="1">
    <source>
        <dbReference type="ARBA" id="ARBA00004287"/>
    </source>
</evidence>
<keyword evidence="3" id="KW-0963">Cytoplasm</keyword>
<dbReference type="Proteomes" id="UP000823388">
    <property type="component" value="Chromosome 4K"/>
</dbReference>
<reference evidence="7" key="1">
    <citation type="submission" date="2020-05" db="EMBL/GenBank/DDBJ databases">
        <title>WGS assembly of Panicum virgatum.</title>
        <authorList>
            <person name="Lovell J.T."/>
            <person name="Jenkins J."/>
            <person name="Shu S."/>
            <person name="Juenger T.E."/>
            <person name="Schmutz J."/>
        </authorList>
    </citation>
    <scope>NUCLEOTIDE SEQUENCE</scope>
    <source>
        <strain evidence="7">AP13</strain>
    </source>
</reference>
<keyword evidence="4" id="KW-0344">Guanine-nucleotide releasing factor</keyword>
<evidence type="ECO:0000256" key="5">
    <source>
        <dbReference type="ARBA" id="ARBA00023136"/>
    </source>
</evidence>
<dbReference type="FunFam" id="1.10.1000.11:FF:000010">
    <property type="entry name" value="ARF guanine-nucleotide exchange factor GNOM-like"/>
    <property type="match status" value="1"/>
</dbReference>
<comment type="subcellular location">
    <subcellularLocation>
        <location evidence="2">Cytoplasm</location>
        <location evidence="2">Cytosol</location>
    </subcellularLocation>
    <subcellularLocation>
        <location evidence="1">Membrane</location>
        <topology evidence="1">Peripheral membrane protein</topology>
        <orientation evidence="1">Cytoplasmic side</orientation>
    </subcellularLocation>
</comment>
<dbReference type="PANTHER" id="PTHR10663">
    <property type="entry name" value="GUANYL-NUCLEOTIDE EXCHANGE FACTOR"/>
    <property type="match status" value="1"/>
</dbReference>